<evidence type="ECO:0000256" key="1">
    <source>
        <dbReference type="SAM" id="SignalP"/>
    </source>
</evidence>
<dbReference type="EMBL" id="CBSZ010000128">
    <property type="protein sequence ID" value="CDH23853.1"/>
    <property type="molecule type" value="Genomic_DNA"/>
</dbReference>
<dbReference type="AlphaFoldDB" id="A0A077PS40"/>
<feature type="chain" id="PRO_5001722677" description="Lipoprotein" evidence="1">
    <location>
        <begin position="24"/>
        <end position="261"/>
    </location>
</feature>
<evidence type="ECO:0008006" key="4">
    <source>
        <dbReference type="Google" id="ProtNLM"/>
    </source>
</evidence>
<accession>A0A077PS40</accession>
<dbReference type="Proteomes" id="UP000028493">
    <property type="component" value="Unassembled WGS sequence"/>
</dbReference>
<evidence type="ECO:0000313" key="2">
    <source>
        <dbReference type="EMBL" id="CDH23853.1"/>
    </source>
</evidence>
<name>A0A077PS40_XENBV</name>
<dbReference type="RefSeq" id="WP_038196165.1">
    <property type="nucleotide sequence ID" value="NZ_CAWLXS010000208.1"/>
</dbReference>
<dbReference type="PROSITE" id="PS51257">
    <property type="entry name" value="PROKAR_LIPOPROTEIN"/>
    <property type="match status" value="1"/>
</dbReference>
<comment type="caution">
    <text evidence="2">The sequence shown here is derived from an EMBL/GenBank/DDBJ whole genome shotgun (WGS) entry which is preliminary data.</text>
</comment>
<evidence type="ECO:0000313" key="3">
    <source>
        <dbReference type="Proteomes" id="UP000028493"/>
    </source>
</evidence>
<keyword evidence="1" id="KW-0732">Signal</keyword>
<organism evidence="2 3">
    <name type="scientific">Xenorhabdus bovienii str. kraussei Becker Underwood</name>
    <dbReference type="NCBI Taxonomy" id="1398204"/>
    <lineage>
        <taxon>Bacteria</taxon>
        <taxon>Pseudomonadati</taxon>
        <taxon>Pseudomonadota</taxon>
        <taxon>Gammaproteobacteria</taxon>
        <taxon>Enterobacterales</taxon>
        <taxon>Morganellaceae</taxon>
        <taxon>Xenorhabdus</taxon>
    </lineage>
</organism>
<sequence>MKFLCNKSALSSLFALFFIQGCAQSDSFSPPINGENIHFMATIPDELDALPISAMYRSEICRKERRTANMQSYSVPGFHRATYPLSIGQSNQVEVSVPKEGGEKCDWKLSNINFEVKLKDTSKIAPLIDDNFGFNTTFVIDGNAPQEFDGGYIKKTGNLNEEIILFPLLRERFFGDHSKSFYLVGKYDVMTYKMNNGRKIHLNILYEKKFLTYWQGGKNKDRETSMTYPDGTIIYNGDVIPDFDKLIRILESRDSKQTKMY</sequence>
<feature type="signal peptide" evidence="1">
    <location>
        <begin position="1"/>
        <end position="23"/>
    </location>
</feature>
<protein>
    <recommendedName>
        <fullName evidence="4">Lipoprotein</fullName>
    </recommendedName>
</protein>
<gene>
    <name evidence="2" type="ORF">XBKB1_2130002</name>
</gene>
<proteinExistence type="predicted"/>
<reference evidence="2" key="1">
    <citation type="submission" date="2013-07" db="EMBL/GenBank/DDBJ databases">
        <title>Sub-species coevolution in mutualistic symbiosis.</title>
        <authorList>
            <person name="Murfin K."/>
            <person name="Klassen J."/>
            <person name="Lee M."/>
            <person name="Forst S."/>
            <person name="Stock P."/>
            <person name="Goodrich-Blair H."/>
        </authorList>
    </citation>
    <scope>NUCLEOTIDE SEQUENCE [LARGE SCALE GENOMIC DNA]</scope>
    <source>
        <strain evidence="2">Kraussei Becker Underwood</strain>
    </source>
</reference>
<dbReference type="HOGENOM" id="CLU_094209_0_0_6"/>